<protein>
    <recommendedName>
        <fullName evidence="6">tRNA (cytosine(38)-C(5))-methyltransferase</fullName>
        <ecNumber evidence="5">2.1.1.204</ecNumber>
    </recommendedName>
    <alternativeName>
        <fullName evidence="7">DNA (cytosine-5)-methyltransferase-like protein 2</fullName>
    </alternativeName>
</protein>
<feature type="active site" evidence="8">
    <location>
        <position position="79"/>
    </location>
</feature>
<evidence type="ECO:0000256" key="8">
    <source>
        <dbReference type="PROSITE-ProRule" id="PRU01016"/>
    </source>
</evidence>
<dbReference type="InterPro" id="IPR029063">
    <property type="entry name" value="SAM-dependent_MTases_sf"/>
</dbReference>
<keyword evidence="1 8" id="KW-0489">Methyltransferase</keyword>
<keyword evidence="4" id="KW-0007">Acetylation</keyword>
<dbReference type="GO" id="GO:0005634">
    <property type="term" value="C:nucleus"/>
    <property type="evidence" value="ECO:0007669"/>
    <property type="project" value="TreeGrafter"/>
</dbReference>
<dbReference type="SUPFAM" id="SSF53335">
    <property type="entry name" value="S-adenosyl-L-methionine-dependent methyltransferases"/>
    <property type="match status" value="1"/>
</dbReference>
<evidence type="ECO:0000256" key="6">
    <source>
        <dbReference type="ARBA" id="ARBA00039681"/>
    </source>
</evidence>
<accession>A0A2Y9KJD5</accession>
<dbReference type="GO" id="GO:0032259">
    <property type="term" value="P:methylation"/>
    <property type="evidence" value="ECO:0007669"/>
    <property type="project" value="UniProtKB-KW"/>
</dbReference>
<comment type="similarity">
    <text evidence="8">Belongs to the class I-like SAM-binding methyltransferase superfamily. C5-methyltransferase family.</text>
</comment>
<keyword evidence="9" id="KW-1185">Reference proteome</keyword>
<evidence type="ECO:0000256" key="2">
    <source>
        <dbReference type="ARBA" id="ARBA00022679"/>
    </source>
</evidence>
<dbReference type="PRINTS" id="PR00105">
    <property type="entry name" value="C5METTRFRASE"/>
</dbReference>
<evidence type="ECO:0000256" key="4">
    <source>
        <dbReference type="ARBA" id="ARBA00022990"/>
    </source>
</evidence>
<evidence type="ECO:0000256" key="7">
    <source>
        <dbReference type="ARBA" id="ARBA00042810"/>
    </source>
</evidence>
<dbReference type="RefSeq" id="XP_022371569.1">
    <property type="nucleotide sequence ID" value="XM_022515861.1"/>
</dbReference>
<dbReference type="PROSITE" id="PS51679">
    <property type="entry name" value="SAM_MT_C5"/>
    <property type="match status" value="1"/>
</dbReference>
<dbReference type="FunFam" id="3.90.120.10:FF:000005">
    <property type="entry name" value="tRNA (Cytosine(38)-C(5))-methyltransferase isoform X1"/>
    <property type="match status" value="1"/>
</dbReference>
<keyword evidence="2 8" id="KW-0808">Transferase</keyword>
<evidence type="ECO:0000256" key="3">
    <source>
        <dbReference type="ARBA" id="ARBA00022691"/>
    </source>
</evidence>
<dbReference type="Proteomes" id="UP000248482">
    <property type="component" value="Unplaced"/>
</dbReference>
<dbReference type="EC" id="2.1.1.204" evidence="5"/>
<sequence>MEPLRVLELYSGIGGMHQALRESCIPAQVVAAIDVNTVANEVYKYNFPHTQLLAKTIEGITLEEFDKLSFNMILMSPPCQPFTRLQKLPKYILLENVKGFEVSSTRDLLIQTLENCGFQYQEFLLSPTSLGIPNSRLRYFLVAKLQSESLPFQAPGQVLTEFPKIESEHPERNTIDAENKMERKIEPNICSDKSRQCSGKEAILFKLETVEEIDRKHHQDSDLSVQMLKDFLEDDVDMNQYFLPPKSLLRYALLFDIVKPTCRRSTCFTKGYGSYIEGTGSVLQTTEDVQIEDIYKSLTNLPQEEKITKLLMLKLRYFTPKEIANLLGFPSEFGFPEKITVKQRYRLLGNSLNVHVVAKLIKILCE</sequence>
<keyword evidence="3 8" id="KW-0949">S-adenosyl-L-methionine</keyword>
<evidence type="ECO:0000313" key="9">
    <source>
        <dbReference type="Proteomes" id="UP000248482"/>
    </source>
</evidence>
<organism evidence="9 10">
    <name type="scientific">Enhydra lutris kenyoni</name>
    <name type="common">northern sea otter</name>
    <dbReference type="NCBI Taxonomy" id="391180"/>
    <lineage>
        <taxon>Eukaryota</taxon>
        <taxon>Metazoa</taxon>
        <taxon>Chordata</taxon>
        <taxon>Craniata</taxon>
        <taxon>Vertebrata</taxon>
        <taxon>Euteleostomi</taxon>
        <taxon>Mammalia</taxon>
        <taxon>Eutheria</taxon>
        <taxon>Laurasiatheria</taxon>
        <taxon>Carnivora</taxon>
        <taxon>Caniformia</taxon>
        <taxon>Musteloidea</taxon>
        <taxon>Mustelidae</taxon>
        <taxon>Lutrinae</taxon>
        <taxon>Enhydra</taxon>
    </lineage>
</organism>
<dbReference type="InterPro" id="IPR031303">
    <property type="entry name" value="C5_meth_CS"/>
</dbReference>
<dbReference type="PROSITE" id="PS00095">
    <property type="entry name" value="C5_MTASE_2"/>
    <property type="match status" value="1"/>
</dbReference>
<dbReference type="GO" id="GO:0008168">
    <property type="term" value="F:methyltransferase activity"/>
    <property type="evidence" value="ECO:0007669"/>
    <property type="project" value="UniProtKB-KW"/>
</dbReference>
<dbReference type="Gene3D" id="3.40.50.150">
    <property type="entry name" value="Vaccinia Virus protein VP39"/>
    <property type="match status" value="2"/>
</dbReference>
<reference evidence="10" key="1">
    <citation type="submission" date="2025-08" db="UniProtKB">
        <authorList>
            <consortium name="RefSeq"/>
        </authorList>
    </citation>
    <scope>IDENTIFICATION</scope>
    <source>
        <tissue evidence="10">Blood</tissue>
    </source>
</reference>
<dbReference type="Pfam" id="PF00145">
    <property type="entry name" value="DNA_methylase"/>
    <property type="match status" value="2"/>
</dbReference>
<dbReference type="InterPro" id="IPR001525">
    <property type="entry name" value="C5_MeTfrase"/>
</dbReference>
<name>A0A2Y9KJD5_ENHLU</name>
<dbReference type="PANTHER" id="PTHR46098:SF1">
    <property type="entry name" value="TRNA (CYTOSINE(38)-C(5))-METHYLTRANSFERASE"/>
    <property type="match status" value="1"/>
</dbReference>
<proteinExistence type="inferred from homology"/>
<dbReference type="Gene3D" id="3.90.120.10">
    <property type="entry name" value="DNA Methylase, subunit A, domain 2"/>
    <property type="match status" value="1"/>
</dbReference>
<evidence type="ECO:0000256" key="5">
    <source>
        <dbReference type="ARBA" id="ARBA00039081"/>
    </source>
</evidence>
<gene>
    <name evidence="10" type="primary">LOC111155600</name>
</gene>
<evidence type="ECO:0000256" key="1">
    <source>
        <dbReference type="ARBA" id="ARBA00022603"/>
    </source>
</evidence>
<dbReference type="InterPro" id="IPR050750">
    <property type="entry name" value="C5-MTase"/>
</dbReference>
<evidence type="ECO:0000313" key="10">
    <source>
        <dbReference type="RefSeq" id="XP_022371569.1"/>
    </source>
</evidence>
<dbReference type="GeneID" id="111155600"/>
<dbReference type="AlphaFoldDB" id="A0A2Y9KJD5"/>
<dbReference type="PANTHER" id="PTHR46098">
    <property type="entry name" value="TRNA (CYTOSINE(38)-C(5))-METHYLTRANSFERASE"/>
    <property type="match status" value="1"/>
</dbReference>